<evidence type="ECO:0000259" key="3">
    <source>
        <dbReference type="PROSITE" id="PS50815"/>
    </source>
</evidence>
<dbReference type="OrthoDB" id="21254at2759"/>
<dbReference type="AlphaFoldDB" id="A0A2H2Z748"/>
<dbReference type="InterPro" id="IPR036570">
    <property type="entry name" value="HORMA_dom_sf"/>
</dbReference>
<feature type="domain" description="HORMA" evidence="3">
    <location>
        <begin position="29"/>
        <end position="255"/>
    </location>
</feature>
<sequence>MPPSPNPHQPSPSSSRSRLTSSFPADSASPLLSAFTSFLTIAIHSLLYHRGLYPEQSFLAARAFNLAVRQSRHPGLCAWINDAVDAVSARLRTGSVSRIAVVVHGPPPQVVVRERWIFDVDRFPNSWGTAAEIRAARAPPSHQLDPDEQLGQDADDPEKINWADIHEALRAALQRLAFAAQAEPKLPQGCTFTLAVELREDAEAPIGHPQLWIPSEAHLQPPTKEKPDQGEALGGASTKPIRSVRAKPLFFECWLEKGPETPDEITQSNSGTTYSASSS</sequence>
<dbReference type="Proteomes" id="UP000219286">
    <property type="component" value="Unassembled WGS sequence"/>
</dbReference>
<comment type="similarity">
    <text evidence="1">Belongs to the MAD2 family.</text>
</comment>
<feature type="region of interest" description="Disordered" evidence="2">
    <location>
        <begin position="258"/>
        <end position="279"/>
    </location>
</feature>
<evidence type="ECO:0000256" key="1">
    <source>
        <dbReference type="ARBA" id="ARBA00010348"/>
    </source>
</evidence>
<proteinExistence type="inferred from homology"/>
<evidence type="ECO:0000313" key="4">
    <source>
        <dbReference type="EMBL" id="OTA03817.1"/>
    </source>
</evidence>
<evidence type="ECO:0000256" key="2">
    <source>
        <dbReference type="SAM" id="MobiDB-lite"/>
    </source>
</evidence>
<evidence type="ECO:0000313" key="5">
    <source>
        <dbReference type="Proteomes" id="UP000219286"/>
    </source>
</evidence>
<feature type="compositionally biased region" description="Low complexity" evidence="2">
    <location>
        <begin position="11"/>
        <end position="22"/>
    </location>
</feature>
<dbReference type="Gene3D" id="3.30.900.10">
    <property type="entry name" value="HORMA domain"/>
    <property type="match status" value="1"/>
</dbReference>
<dbReference type="GO" id="GO:0016035">
    <property type="term" value="C:zeta DNA polymerase complex"/>
    <property type="evidence" value="ECO:0007669"/>
    <property type="project" value="TreeGrafter"/>
</dbReference>
<name>A0A2H2Z748_TRIPA</name>
<dbReference type="InterPro" id="IPR003511">
    <property type="entry name" value="HORMA_dom"/>
</dbReference>
<accession>A0A2H2Z748</accession>
<dbReference type="PANTHER" id="PTHR11842">
    <property type="entry name" value="MITOTIC SPINDLE ASSEMBLY CHECKPOINT PROTEIN MAD2"/>
    <property type="match status" value="1"/>
</dbReference>
<feature type="region of interest" description="Disordered" evidence="2">
    <location>
        <begin position="1"/>
        <end position="22"/>
    </location>
</feature>
<reference evidence="4 5" key="1">
    <citation type="journal article" date="2015" name="Genome Announc.">
        <title>Genome sequence and annotation of Trichoderma parareesei, the ancestor of the cellulase producer Trichoderma reesei.</title>
        <authorList>
            <person name="Yang D."/>
            <person name="Pomraning K."/>
            <person name="Kopchinskiy A."/>
            <person name="Karimi Aghcheh R."/>
            <person name="Atanasova L."/>
            <person name="Chenthamara K."/>
            <person name="Baker S.E."/>
            <person name="Zhang R."/>
            <person name="Shen Q."/>
            <person name="Freitag M."/>
            <person name="Kubicek C.P."/>
            <person name="Druzhinina I.S."/>
        </authorList>
    </citation>
    <scope>NUCLEOTIDE SEQUENCE [LARGE SCALE GENOMIC DNA]</scope>
    <source>
        <strain evidence="4 5">CBS 125925</strain>
    </source>
</reference>
<gene>
    <name evidence="4" type="ORF">A9Z42_0043230</name>
</gene>
<protein>
    <submittedName>
        <fullName evidence="4">MUS26, a subunit of DNA polymerase zeta</fullName>
    </submittedName>
</protein>
<dbReference type="InterPro" id="IPR045091">
    <property type="entry name" value="Mad2-like"/>
</dbReference>
<comment type="caution">
    <text evidence="4">The sequence shown here is derived from an EMBL/GenBank/DDBJ whole genome shotgun (WGS) entry which is preliminary data.</text>
</comment>
<dbReference type="Pfam" id="PF02301">
    <property type="entry name" value="HORMA"/>
    <property type="match status" value="1"/>
</dbReference>
<feature type="region of interest" description="Disordered" evidence="2">
    <location>
        <begin position="211"/>
        <end position="240"/>
    </location>
</feature>
<keyword evidence="5" id="KW-1185">Reference proteome</keyword>
<organism evidence="4 5">
    <name type="scientific">Trichoderma parareesei</name>
    <name type="common">Filamentous fungus</name>
    <dbReference type="NCBI Taxonomy" id="858221"/>
    <lineage>
        <taxon>Eukaryota</taxon>
        <taxon>Fungi</taxon>
        <taxon>Dikarya</taxon>
        <taxon>Ascomycota</taxon>
        <taxon>Pezizomycotina</taxon>
        <taxon>Sordariomycetes</taxon>
        <taxon>Hypocreomycetidae</taxon>
        <taxon>Hypocreales</taxon>
        <taxon>Hypocreaceae</taxon>
        <taxon>Trichoderma</taxon>
    </lineage>
</organism>
<dbReference type="EMBL" id="LFMI01000449">
    <property type="protein sequence ID" value="OTA03817.1"/>
    <property type="molecule type" value="Genomic_DNA"/>
</dbReference>
<feature type="compositionally biased region" description="Low complexity" evidence="2">
    <location>
        <begin position="268"/>
        <end position="279"/>
    </location>
</feature>
<dbReference type="PROSITE" id="PS50815">
    <property type="entry name" value="HORMA"/>
    <property type="match status" value="1"/>
</dbReference>
<dbReference type="SUPFAM" id="SSF56019">
    <property type="entry name" value="The spindle assembly checkpoint protein mad2"/>
    <property type="match status" value="1"/>
</dbReference>
<dbReference type="PANTHER" id="PTHR11842:SF10">
    <property type="entry name" value="MITOTIC SPINDLE ASSEMBLY CHECKPOINT PROTEIN MAD2B"/>
    <property type="match status" value="1"/>
</dbReference>
<feature type="compositionally biased region" description="Pro residues" evidence="2">
    <location>
        <begin position="1"/>
        <end position="10"/>
    </location>
</feature>